<reference evidence="2 3" key="1">
    <citation type="submission" date="2023-01" db="EMBL/GenBank/DDBJ databases">
        <title>Analysis of 21 Apiospora genomes using comparative genomics revels a genus with tremendous synthesis potential of carbohydrate active enzymes and secondary metabolites.</title>
        <authorList>
            <person name="Sorensen T."/>
        </authorList>
    </citation>
    <scope>NUCLEOTIDE SEQUENCE [LARGE SCALE GENOMIC DNA]</scope>
    <source>
        <strain evidence="2 3">CBS 83171</strain>
    </source>
</reference>
<dbReference type="PANTHER" id="PTHR33112">
    <property type="entry name" value="DOMAIN PROTEIN, PUTATIVE-RELATED"/>
    <property type="match status" value="1"/>
</dbReference>
<sequence>MDTICSRCAKIDWPDLIRQANPEDPLRLRSRHRTGNRQHVCLANFPVETLRSACAVCNILTILVDEQQRCGNRVERIEFTTRNDDFFGDAHTLTPQFHGTMNCKMPDIKPDYSKRWPDRVPGMVYHIPQELGMWWFDFALGMAFRKPWEVGLETKALRKVDDKNVDLVLMRAWIAQCSERHGDACNTAVSELIPSLRVINAHTGLIETAKPGCKYVALSYVWGKSTLVEKGSAGARGRGLLDTAPQTIQDAAWLTRELGCQYIWIDRYCIPQDDPQAKHDQIKRMDLVYKQAQLTIIAAAGEGPDFGLPGIGYRPRQIQARAQLNNDQYLRDIFAVLAETKPPNIWEHIEEYSNRRLSYASDALNGMLGIFRLYRIDQTPVYHFWGIPFSASNGHSSAEEQFLASLCWLSAPRTSMYQYASQCRRAEFPSWSWTGWQHEVLPFFTGDKKPVKITGTVSVQCSNDSSVSQFEEFYEQRIKTDLLGDNTKFLTIECWTVELDVSIPHLSARAALAADGNSEAFAWPVNKYGQKEDTIVATPLDLEDLDVDINMDNELSGMKEHSWLALVFEDIGAFESAGGLHEGMGIVLGGTNTGELASERIHMAKDQIREDDILTPPDDPAAGLYGMKEMPSGLFFAADTADLSHVGHGALNPGYTSTIFLQIPTLDNKIPEHTVLHAGVCTAKDTIGLNTL</sequence>
<name>A0ABR1VAX6_9PEZI</name>
<dbReference type="InterPro" id="IPR010730">
    <property type="entry name" value="HET"/>
</dbReference>
<evidence type="ECO:0000313" key="3">
    <source>
        <dbReference type="Proteomes" id="UP001446871"/>
    </source>
</evidence>
<organism evidence="2 3">
    <name type="scientific">Apiospora saccharicola</name>
    <dbReference type="NCBI Taxonomy" id="335842"/>
    <lineage>
        <taxon>Eukaryota</taxon>
        <taxon>Fungi</taxon>
        <taxon>Dikarya</taxon>
        <taxon>Ascomycota</taxon>
        <taxon>Pezizomycotina</taxon>
        <taxon>Sordariomycetes</taxon>
        <taxon>Xylariomycetidae</taxon>
        <taxon>Amphisphaeriales</taxon>
        <taxon>Apiosporaceae</taxon>
        <taxon>Apiospora</taxon>
    </lineage>
</organism>
<protein>
    <recommendedName>
        <fullName evidence="1">Heterokaryon incompatibility domain-containing protein</fullName>
    </recommendedName>
</protein>
<dbReference type="EMBL" id="JAQQWM010000004">
    <property type="protein sequence ID" value="KAK8068365.1"/>
    <property type="molecule type" value="Genomic_DNA"/>
</dbReference>
<dbReference type="Pfam" id="PF06985">
    <property type="entry name" value="HET"/>
    <property type="match status" value="1"/>
</dbReference>
<dbReference type="Proteomes" id="UP001446871">
    <property type="component" value="Unassembled WGS sequence"/>
</dbReference>
<comment type="caution">
    <text evidence="2">The sequence shown here is derived from an EMBL/GenBank/DDBJ whole genome shotgun (WGS) entry which is preliminary data.</text>
</comment>
<evidence type="ECO:0000259" key="1">
    <source>
        <dbReference type="Pfam" id="PF06985"/>
    </source>
</evidence>
<feature type="domain" description="Heterokaryon incompatibility" evidence="1">
    <location>
        <begin position="215"/>
        <end position="327"/>
    </location>
</feature>
<dbReference type="PANTHER" id="PTHR33112:SF1">
    <property type="entry name" value="HETEROKARYON INCOMPATIBILITY DOMAIN-CONTAINING PROTEIN"/>
    <property type="match status" value="1"/>
</dbReference>
<keyword evidence="3" id="KW-1185">Reference proteome</keyword>
<evidence type="ECO:0000313" key="2">
    <source>
        <dbReference type="EMBL" id="KAK8068365.1"/>
    </source>
</evidence>
<accession>A0ABR1VAX6</accession>
<gene>
    <name evidence="2" type="ORF">PG996_007477</name>
</gene>
<proteinExistence type="predicted"/>